<dbReference type="Proteomes" id="UP001150941">
    <property type="component" value="Unassembled WGS sequence"/>
</dbReference>
<dbReference type="EMBL" id="JAPQKS010000002">
    <property type="protein sequence ID" value="KAJ5246653.1"/>
    <property type="molecule type" value="Genomic_DNA"/>
</dbReference>
<sequence>MGLACRVWSPAGGGKICPRFGGVLVTIVAPKDQWSPETSGAHTIRMRFAGEQAVKGHIASEMITDEQGNRQAFV</sequence>
<dbReference type="AlphaFoldDB" id="A0A9W9TXJ4"/>
<gene>
    <name evidence="1" type="ORF">N7468_001636</name>
</gene>
<dbReference type="RefSeq" id="XP_058334074.1">
    <property type="nucleotide sequence ID" value="XM_058470933.1"/>
</dbReference>
<dbReference type="GeneID" id="83198236"/>
<accession>A0A9W9TXJ4</accession>
<keyword evidence="2" id="KW-1185">Reference proteome</keyword>
<comment type="caution">
    <text evidence="1">The sequence shown here is derived from an EMBL/GenBank/DDBJ whole genome shotgun (WGS) entry which is preliminary data.</text>
</comment>
<proteinExistence type="predicted"/>
<evidence type="ECO:0000313" key="2">
    <source>
        <dbReference type="Proteomes" id="UP001150941"/>
    </source>
</evidence>
<evidence type="ECO:0000313" key="1">
    <source>
        <dbReference type="EMBL" id="KAJ5246653.1"/>
    </source>
</evidence>
<organism evidence="1 2">
    <name type="scientific">Penicillium chermesinum</name>
    <dbReference type="NCBI Taxonomy" id="63820"/>
    <lineage>
        <taxon>Eukaryota</taxon>
        <taxon>Fungi</taxon>
        <taxon>Dikarya</taxon>
        <taxon>Ascomycota</taxon>
        <taxon>Pezizomycotina</taxon>
        <taxon>Eurotiomycetes</taxon>
        <taxon>Eurotiomycetidae</taxon>
        <taxon>Eurotiales</taxon>
        <taxon>Aspergillaceae</taxon>
        <taxon>Penicillium</taxon>
    </lineage>
</organism>
<name>A0A9W9TXJ4_9EURO</name>
<reference evidence="1" key="2">
    <citation type="journal article" date="2023" name="IMA Fungus">
        <title>Comparative genomic study of the Penicillium genus elucidates a diverse pangenome and 15 lateral gene transfer events.</title>
        <authorList>
            <person name="Petersen C."/>
            <person name="Sorensen T."/>
            <person name="Nielsen M.R."/>
            <person name="Sondergaard T.E."/>
            <person name="Sorensen J.L."/>
            <person name="Fitzpatrick D.A."/>
            <person name="Frisvad J.C."/>
            <person name="Nielsen K.L."/>
        </authorList>
    </citation>
    <scope>NUCLEOTIDE SEQUENCE</scope>
    <source>
        <strain evidence="1">IBT 19713</strain>
    </source>
</reference>
<reference evidence="1" key="1">
    <citation type="submission" date="2022-11" db="EMBL/GenBank/DDBJ databases">
        <authorList>
            <person name="Petersen C."/>
        </authorList>
    </citation>
    <scope>NUCLEOTIDE SEQUENCE</scope>
    <source>
        <strain evidence="1">IBT 19713</strain>
    </source>
</reference>
<protein>
    <submittedName>
        <fullName evidence="1">Uncharacterized protein</fullName>
    </submittedName>
</protein>